<gene>
    <name evidence="2" type="primary">Acey_s0545.g3253</name>
    <name evidence="2" type="ORF">Y032_0545g3253</name>
</gene>
<feature type="domain" description="Phlebovirus glycoprotein G2 fusion" evidence="1">
    <location>
        <begin position="35"/>
        <end position="87"/>
    </location>
</feature>
<dbReference type="Pfam" id="PF07245">
    <property type="entry name" value="Phlebovirus_G2"/>
    <property type="match status" value="1"/>
</dbReference>
<accession>A0A016WQL3</accession>
<dbReference type="Proteomes" id="UP000024635">
    <property type="component" value="Unassembled WGS sequence"/>
</dbReference>
<protein>
    <recommendedName>
        <fullName evidence="1">Phlebovirus glycoprotein G2 fusion domain-containing protein</fullName>
    </recommendedName>
</protein>
<name>A0A016WQL3_9BILA</name>
<reference evidence="3" key="1">
    <citation type="journal article" date="2015" name="Nat. Genet.">
        <title>The genome and transcriptome of the zoonotic hookworm Ancylostoma ceylanicum identify infection-specific gene families.</title>
        <authorList>
            <person name="Schwarz E.M."/>
            <person name="Hu Y."/>
            <person name="Antoshechkin I."/>
            <person name="Miller M.M."/>
            <person name="Sternberg P.W."/>
            <person name="Aroian R.V."/>
        </authorList>
    </citation>
    <scope>NUCLEOTIDE SEQUENCE</scope>
    <source>
        <strain evidence="3">HY135</strain>
    </source>
</reference>
<organism evidence="2 3">
    <name type="scientific">Ancylostoma ceylanicum</name>
    <dbReference type="NCBI Taxonomy" id="53326"/>
    <lineage>
        <taxon>Eukaryota</taxon>
        <taxon>Metazoa</taxon>
        <taxon>Ecdysozoa</taxon>
        <taxon>Nematoda</taxon>
        <taxon>Chromadorea</taxon>
        <taxon>Rhabditida</taxon>
        <taxon>Rhabditina</taxon>
        <taxon>Rhabditomorpha</taxon>
        <taxon>Strongyloidea</taxon>
        <taxon>Ancylostomatidae</taxon>
        <taxon>Ancylostomatinae</taxon>
        <taxon>Ancylostoma</taxon>
    </lineage>
</organism>
<keyword evidence="3" id="KW-1185">Reference proteome</keyword>
<evidence type="ECO:0000313" key="2">
    <source>
        <dbReference type="EMBL" id="EYC42074.1"/>
    </source>
</evidence>
<proteinExistence type="predicted"/>
<dbReference type="InterPro" id="IPR009878">
    <property type="entry name" value="Phlebovirus_G2_fusion"/>
</dbReference>
<sequence>MGGVWERMVDTVKRSLQKTIGRRKLTEELFHTTLLFSCTFARPRNTKVYRVFHCPTWEESAMIKITHSDAKGKRRTNVVNVISQTTKVLG</sequence>
<dbReference type="EMBL" id="JARK01000145">
    <property type="protein sequence ID" value="EYC42074.1"/>
    <property type="molecule type" value="Genomic_DNA"/>
</dbReference>
<evidence type="ECO:0000313" key="3">
    <source>
        <dbReference type="Proteomes" id="UP000024635"/>
    </source>
</evidence>
<evidence type="ECO:0000259" key="1">
    <source>
        <dbReference type="Pfam" id="PF07245"/>
    </source>
</evidence>
<dbReference type="OrthoDB" id="5825988at2759"/>
<comment type="caution">
    <text evidence="2">The sequence shown here is derived from an EMBL/GenBank/DDBJ whole genome shotgun (WGS) entry which is preliminary data.</text>
</comment>
<dbReference type="AlphaFoldDB" id="A0A016WQL3"/>